<evidence type="ECO:0000313" key="2">
    <source>
        <dbReference type="EMBL" id="TQV81931.1"/>
    </source>
</evidence>
<dbReference type="SUPFAM" id="SSF117856">
    <property type="entry name" value="AF0104/ALDC/Ptd012-like"/>
    <property type="match status" value="1"/>
</dbReference>
<reference evidence="2 3" key="1">
    <citation type="submission" date="2019-06" db="EMBL/GenBank/DDBJ databases">
        <title>Whole genome sequence for Rhodospirillaceae sp. R148.</title>
        <authorList>
            <person name="Wang G."/>
        </authorList>
    </citation>
    <scope>NUCLEOTIDE SEQUENCE [LARGE SCALE GENOMIC DNA]</scope>
    <source>
        <strain evidence="2 3">R148</strain>
    </source>
</reference>
<dbReference type="GO" id="GO:0003677">
    <property type="term" value="F:DNA binding"/>
    <property type="evidence" value="ECO:0007669"/>
    <property type="project" value="UniProtKB-KW"/>
</dbReference>
<comment type="caution">
    <text evidence="2">The sequence shown here is derived from an EMBL/GenBank/DDBJ whole genome shotgun (WGS) entry which is preliminary data.</text>
</comment>
<sequence length="172" mass="18303">MPASKSPLTARPITACFIQPLCRFEGKERTLSTTRIERGSFGRSAVIRLRPNEDLIEGVEQACLESGISHAVVRSAVGSLVDAVLAYGVGPKASQGDENTIVEKGPGVEILTLTGELAPGEDGRPKADLRGTISTPDARVLGGRFLPGRNSICITLELVIQEWLPETATLQP</sequence>
<dbReference type="AlphaFoldDB" id="A0A545TXN2"/>
<evidence type="ECO:0000313" key="3">
    <source>
        <dbReference type="Proteomes" id="UP000315252"/>
    </source>
</evidence>
<keyword evidence="3" id="KW-1185">Reference proteome</keyword>
<dbReference type="PANTHER" id="PTHR34988:SF1">
    <property type="entry name" value="DNA-BINDING PROTEIN"/>
    <property type="match status" value="1"/>
</dbReference>
<accession>A0A545TXN2</accession>
<dbReference type="Proteomes" id="UP000315252">
    <property type="component" value="Unassembled WGS sequence"/>
</dbReference>
<feature type="domain" description="PPC" evidence="1">
    <location>
        <begin position="39"/>
        <end position="172"/>
    </location>
</feature>
<dbReference type="Gene3D" id="3.30.1330.80">
    <property type="entry name" value="Hypothetical protein, similar to alpha- acetolactate decarboxylase, domain 2"/>
    <property type="match status" value="1"/>
</dbReference>
<dbReference type="PANTHER" id="PTHR34988">
    <property type="entry name" value="PROTEIN, PUTATIVE-RELATED"/>
    <property type="match status" value="1"/>
</dbReference>
<name>A0A545TXN2_9PROT</name>
<dbReference type="EMBL" id="VHSH01000002">
    <property type="protein sequence ID" value="TQV81931.1"/>
    <property type="molecule type" value="Genomic_DNA"/>
</dbReference>
<gene>
    <name evidence="2" type="ORF">FKG95_06770</name>
</gene>
<proteinExistence type="predicted"/>
<evidence type="ECO:0000259" key="1">
    <source>
        <dbReference type="PROSITE" id="PS51742"/>
    </source>
</evidence>
<dbReference type="PROSITE" id="PS51742">
    <property type="entry name" value="PPC"/>
    <property type="match status" value="1"/>
</dbReference>
<keyword evidence="2" id="KW-0238">DNA-binding</keyword>
<organism evidence="2 3">
    <name type="scientific">Denitrobaculum tricleocarpae</name>
    <dbReference type="NCBI Taxonomy" id="2591009"/>
    <lineage>
        <taxon>Bacteria</taxon>
        <taxon>Pseudomonadati</taxon>
        <taxon>Pseudomonadota</taxon>
        <taxon>Alphaproteobacteria</taxon>
        <taxon>Rhodospirillales</taxon>
        <taxon>Rhodospirillaceae</taxon>
        <taxon>Denitrobaculum</taxon>
    </lineage>
</organism>
<dbReference type="InterPro" id="IPR005175">
    <property type="entry name" value="PPC_dom"/>
</dbReference>
<dbReference type="Pfam" id="PF03479">
    <property type="entry name" value="PCC"/>
    <property type="match status" value="1"/>
</dbReference>
<dbReference type="OrthoDB" id="8720942at2"/>
<dbReference type="CDD" id="cd11378">
    <property type="entry name" value="DUF296"/>
    <property type="match status" value="1"/>
</dbReference>
<protein>
    <submittedName>
        <fullName evidence="2">DNA-binding protein</fullName>
    </submittedName>
</protein>